<organism evidence="1 2">
    <name type="scientific">Saccharomyces pastorianus</name>
    <name type="common">Lager yeast</name>
    <name type="synonym">Saccharomyces cerevisiae x Saccharomyces eubayanus</name>
    <dbReference type="NCBI Taxonomy" id="27292"/>
    <lineage>
        <taxon>Eukaryota</taxon>
        <taxon>Fungi</taxon>
        <taxon>Dikarya</taxon>
        <taxon>Ascomycota</taxon>
        <taxon>Saccharomycotina</taxon>
        <taxon>Saccharomycetes</taxon>
        <taxon>Saccharomycetales</taxon>
        <taxon>Saccharomycetaceae</taxon>
        <taxon>Saccharomyces</taxon>
    </lineage>
</organism>
<evidence type="ECO:0000313" key="2">
    <source>
        <dbReference type="Proteomes" id="UP000501346"/>
    </source>
</evidence>
<proteinExistence type="predicted"/>
<accession>A0A6C1ECB8</accession>
<dbReference type="Proteomes" id="UP000501346">
    <property type="component" value="Chromosome SeXII"/>
</dbReference>
<evidence type="ECO:0000313" key="1">
    <source>
        <dbReference type="EMBL" id="QID86561.1"/>
    </source>
</evidence>
<keyword evidence="2" id="KW-1185">Reference proteome</keyword>
<dbReference type="OrthoDB" id="4038250at2759"/>
<sequence>MSNSVVESLEGRCYRLEALLGSGYSNNSDVSVQLSRLYVQLHDLYCQGQKYSQSLLQLLDVFIAQNTGSTGTPDDIRIFTSCYDEIYSLYTKFDQLNDQYVEFCQTRENSLDQITFKDAKIQTRCLKELPGLVNNCNVMIVRSMAILNRFLDWNIEVNEFFQLQKKKLLHLQKMIDNK</sequence>
<name>A0A6C1ECB8_SACPS</name>
<dbReference type="AlphaFoldDB" id="A0A6C1ECB8"/>
<protein>
    <submittedName>
        <fullName evidence="1">Uncharacterized protein</fullName>
    </submittedName>
</protein>
<reference evidence="1 2" key="1">
    <citation type="journal article" date="2019" name="BMC Genomics">
        <title>Chromosome level assembly and comparative genome analysis confirm lager-brewing yeasts originated from a single hybridization.</title>
        <authorList>
            <person name="Salazar A.N."/>
            <person name="Gorter de Vries A.R."/>
            <person name="van den Broek M."/>
            <person name="Brouwers N."/>
            <person name="de la Torre Cortes P."/>
            <person name="Kuijpers N.G.A."/>
            <person name="Daran J.G."/>
            <person name="Abeel T."/>
        </authorList>
    </citation>
    <scope>NUCLEOTIDE SEQUENCE [LARGE SCALE GENOMIC DNA]</scope>
    <source>
        <strain evidence="1 2">CBS 1483</strain>
    </source>
</reference>
<gene>
    <name evidence="1" type="ORF">GRS66_009195</name>
</gene>
<dbReference type="EMBL" id="CP049009">
    <property type="protein sequence ID" value="QID86561.1"/>
    <property type="molecule type" value="Genomic_DNA"/>
</dbReference>